<dbReference type="RefSeq" id="WP_380538491.1">
    <property type="nucleotide sequence ID" value="NZ_JBHFAB010000017.1"/>
</dbReference>
<accession>A0ABV6VZX7</accession>
<dbReference type="Pfam" id="PF13560">
    <property type="entry name" value="HTH_31"/>
    <property type="match status" value="1"/>
</dbReference>
<dbReference type="CDD" id="cd00093">
    <property type="entry name" value="HTH_XRE"/>
    <property type="match status" value="1"/>
</dbReference>
<evidence type="ECO:0000313" key="3">
    <source>
        <dbReference type="Proteomes" id="UP001592531"/>
    </source>
</evidence>
<evidence type="ECO:0000259" key="1">
    <source>
        <dbReference type="Pfam" id="PF19054"/>
    </source>
</evidence>
<dbReference type="InterPro" id="IPR001387">
    <property type="entry name" value="Cro/C1-type_HTH"/>
</dbReference>
<dbReference type="InterPro" id="IPR010982">
    <property type="entry name" value="Lambda_DNA-bd_dom_sf"/>
</dbReference>
<feature type="domain" description="DUF5753" evidence="1">
    <location>
        <begin position="110"/>
        <end position="275"/>
    </location>
</feature>
<gene>
    <name evidence="2" type="ORF">ACEZDE_22125</name>
</gene>
<protein>
    <submittedName>
        <fullName evidence="2">Helix-turn-helix domain-containing protein</fullName>
    </submittedName>
</protein>
<organism evidence="2 3">
    <name type="scientific">Streptacidiphilus cavernicola</name>
    <dbReference type="NCBI Taxonomy" id="3342716"/>
    <lineage>
        <taxon>Bacteria</taxon>
        <taxon>Bacillati</taxon>
        <taxon>Actinomycetota</taxon>
        <taxon>Actinomycetes</taxon>
        <taxon>Kitasatosporales</taxon>
        <taxon>Streptomycetaceae</taxon>
        <taxon>Streptacidiphilus</taxon>
    </lineage>
</organism>
<dbReference type="SUPFAM" id="SSF47413">
    <property type="entry name" value="lambda repressor-like DNA-binding domains"/>
    <property type="match status" value="1"/>
</dbReference>
<evidence type="ECO:0000313" key="2">
    <source>
        <dbReference type="EMBL" id="MFC1419310.1"/>
    </source>
</evidence>
<sequence>MSSSPSSSARAARVALASRLSDLRKDAGLTGRELALACGWHPSKVSRIQAAKVPVADADLRAWCAATGAGDQVADLIAASRAVESMYWEWRRQHQRGMRAAQEDGFTTLERSQRCRVYVSNVVPGFFQTAEYATALMRSITEFQGTPDDVAEAVEARVARSRFLYEGNHRFAVLVEEWVLRARIGSAETMAGQLGHLLAVMPLPSVSLGVIPMTVNRGLWPLEAFYLFDEKHVSVETLTAEVNVSRPSEVADYIRAFGELQKLAVYGVKARALITSAIDALG</sequence>
<reference evidence="2 3" key="1">
    <citation type="submission" date="2024-09" db="EMBL/GenBank/DDBJ databases">
        <authorList>
            <person name="Lee S.D."/>
        </authorList>
    </citation>
    <scope>NUCLEOTIDE SEQUENCE [LARGE SCALE GENOMIC DNA]</scope>
    <source>
        <strain evidence="2 3">N8-3</strain>
    </source>
</reference>
<dbReference type="InterPro" id="IPR043917">
    <property type="entry name" value="DUF5753"/>
</dbReference>
<comment type="caution">
    <text evidence="2">The sequence shown here is derived from an EMBL/GenBank/DDBJ whole genome shotgun (WGS) entry which is preliminary data.</text>
</comment>
<keyword evidence="3" id="KW-1185">Reference proteome</keyword>
<proteinExistence type="predicted"/>
<dbReference type="Gene3D" id="1.10.260.40">
    <property type="entry name" value="lambda repressor-like DNA-binding domains"/>
    <property type="match status" value="1"/>
</dbReference>
<name>A0ABV6VZX7_9ACTN</name>
<dbReference type="Proteomes" id="UP001592531">
    <property type="component" value="Unassembled WGS sequence"/>
</dbReference>
<dbReference type="EMBL" id="JBHFAB010000017">
    <property type="protein sequence ID" value="MFC1419310.1"/>
    <property type="molecule type" value="Genomic_DNA"/>
</dbReference>
<dbReference type="Pfam" id="PF19054">
    <property type="entry name" value="DUF5753"/>
    <property type="match status" value="1"/>
</dbReference>